<evidence type="ECO:0000313" key="4">
    <source>
        <dbReference type="Proteomes" id="UP000094342"/>
    </source>
</evidence>
<keyword evidence="2" id="KW-1133">Transmembrane helix</keyword>
<dbReference type="OrthoDB" id="8421618at2"/>
<sequence length="100" mass="10734">MTREEQSRARSPEEREIQPSQPLAERETGITRGTWLLLSALLVGIVIALFAWLPAELTRGVEDVPETTSSTTVEPGQPATLTPPGDEAAPESPETAPTAQ</sequence>
<dbReference type="AlphaFoldDB" id="A0A1E3V8B8"/>
<feature type="transmembrane region" description="Helical" evidence="2">
    <location>
        <begin position="35"/>
        <end position="55"/>
    </location>
</feature>
<dbReference type="Proteomes" id="UP000094342">
    <property type="component" value="Unassembled WGS sequence"/>
</dbReference>
<proteinExistence type="predicted"/>
<keyword evidence="4" id="KW-1185">Reference proteome</keyword>
<evidence type="ECO:0000256" key="2">
    <source>
        <dbReference type="SAM" id="Phobius"/>
    </source>
</evidence>
<organism evidence="3 4">
    <name type="scientific">Sinorhizobium alkalisoli</name>
    <dbReference type="NCBI Taxonomy" id="1752398"/>
    <lineage>
        <taxon>Bacteria</taxon>
        <taxon>Pseudomonadati</taxon>
        <taxon>Pseudomonadota</taxon>
        <taxon>Alphaproteobacteria</taxon>
        <taxon>Hyphomicrobiales</taxon>
        <taxon>Rhizobiaceae</taxon>
        <taxon>Sinorhizobium/Ensifer group</taxon>
        <taxon>Sinorhizobium</taxon>
    </lineage>
</organism>
<name>A0A1E3V8B8_9HYPH</name>
<protein>
    <submittedName>
        <fullName evidence="3">Uncharacterized protein</fullName>
    </submittedName>
</protein>
<evidence type="ECO:0000256" key="1">
    <source>
        <dbReference type="SAM" id="MobiDB-lite"/>
    </source>
</evidence>
<accession>A0A1E3V8B8</accession>
<keyword evidence="2" id="KW-0472">Membrane</keyword>
<keyword evidence="2" id="KW-0812">Transmembrane</keyword>
<feature type="region of interest" description="Disordered" evidence="1">
    <location>
        <begin position="63"/>
        <end position="100"/>
    </location>
</feature>
<feature type="compositionally biased region" description="Low complexity" evidence="1">
    <location>
        <begin position="90"/>
        <end position="100"/>
    </location>
</feature>
<feature type="region of interest" description="Disordered" evidence="1">
    <location>
        <begin position="1"/>
        <end position="28"/>
    </location>
</feature>
<dbReference type="RefSeq" id="WP_069459422.1">
    <property type="nucleotide sequence ID" value="NZ_LYBW01000060.1"/>
</dbReference>
<gene>
    <name evidence="3" type="ORF">A8M32_16080</name>
</gene>
<reference evidence="4" key="1">
    <citation type="submission" date="2016-05" db="EMBL/GenBank/DDBJ databases">
        <authorList>
            <person name="Li Y."/>
        </authorList>
    </citation>
    <scope>NUCLEOTIDE SEQUENCE [LARGE SCALE GENOMIC DNA]</scope>
    <source>
        <strain evidence="4">YIC4027</strain>
    </source>
</reference>
<dbReference type="STRING" id="1752398.A8M32_16080"/>
<dbReference type="EMBL" id="LYBW01000060">
    <property type="protein sequence ID" value="ODR89715.1"/>
    <property type="molecule type" value="Genomic_DNA"/>
</dbReference>
<feature type="compositionally biased region" description="Basic and acidic residues" evidence="1">
    <location>
        <begin position="1"/>
        <end position="17"/>
    </location>
</feature>
<evidence type="ECO:0000313" key="3">
    <source>
        <dbReference type="EMBL" id="ODR89715.1"/>
    </source>
</evidence>
<comment type="caution">
    <text evidence="3">The sequence shown here is derived from an EMBL/GenBank/DDBJ whole genome shotgun (WGS) entry which is preliminary data.</text>
</comment>